<name>A0A7C6A9U3_UNCW3</name>
<evidence type="ECO:0000256" key="1">
    <source>
        <dbReference type="SAM" id="Phobius"/>
    </source>
</evidence>
<proteinExistence type="predicted"/>
<keyword evidence="1" id="KW-1133">Transmembrane helix</keyword>
<dbReference type="Pfam" id="PF01883">
    <property type="entry name" value="FeS_assembly_P"/>
    <property type="match status" value="1"/>
</dbReference>
<protein>
    <submittedName>
        <fullName evidence="3">Metal-sulfur cluster assembly factor</fullName>
    </submittedName>
</protein>
<comment type="caution">
    <text evidence="3">The sequence shown here is derived from an EMBL/GenBank/DDBJ whole genome shotgun (WGS) entry which is preliminary data.</text>
</comment>
<gene>
    <name evidence="3" type="ORF">ENW73_07835</name>
</gene>
<accession>A0A7C6A9U3</accession>
<dbReference type="InterPro" id="IPR052339">
    <property type="entry name" value="Fe-S_Maturation_MIP18"/>
</dbReference>
<dbReference type="Gene3D" id="3.30.300.130">
    <property type="entry name" value="Fe-S cluster assembly (FSCA)"/>
    <property type="match status" value="1"/>
</dbReference>
<sequence length="149" mass="16833">MMPIVLRRILLICLMVGIGIVVIVLPGLIHSKRMIAPSNLRFVLNSKSDSLNQENIITALRSVIDPEVGMNIYDLGLVSEIKIEKDNEVTIGLLLTTLECPLINELQDAIKEAVRKVPKVKAVKVYLDKKNTWTPERMTEEGKRQFQIK</sequence>
<dbReference type="InterPro" id="IPR034904">
    <property type="entry name" value="FSCA_dom_sf"/>
</dbReference>
<organism evidence="3">
    <name type="scientific">candidate division WOR-3 bacterium</name>
    <dbReference type="NCBI Taxonomy" id="2052148"/>
    <lineage>
        <taxon>Bacteria</taxon>
        <taxon>Bacteria division WOR-3</taxon>
    </lineage>
</organism>
<feature type="domain" description="MIP18 family-like" evidence="2">
    <location>
        <begin position="54"/>
        <end position="125"/>
    </location>
</feature>
<dbReference type="AlphaFoldDB" id="A0A7C6A9U3"/>
<dbReference type="SUPFAM" id="SSF117916">
    <property type="entry name" value="Fe-S cluster assembly (FSCA) domain-like"/>
    <property type="match status" value="1"/>
</dbReference>
<evidence type="ECO:0000259" key="2">
    <source>
        <dbReference type="Pfam" id="PF01883"/>
    </source>
</evidence>
<dbReference type="EMBL" id="DTLI01000187">
    <property type="protein sequence ID" value="HHS52751.1"/>
    <property type="molecule type" value="Genomic_DNA"/>
</dbReference>
<dbReference type="PANTHER" id="PTHR42831">
    <property type="entry name" value="FE-S PROTEIN MATURATION AUXILIARY FACTOR YITW"/>
    <property type="match status" value="1"/>
</dbReference>
<keyword evidence="1" id="KW-0472">Membrane</keyword>
<keyword evidence="1" id="KW-0812">Transmembrane</keyword>
<dbReference type="InterPro" id="IPR002744">
    <property type="entry name" value="MIP18-like"/>
</dbReference>
<evidence type="ECO:0000313" key="3">
    <source>
        <dbReference type="EMBL" id="HHS52751.1"/>
    </source>
</evidence>
<feature type="transmembrane region" description="Helical" evidence="1">
    <location>
        <begin position="9"/>
        <end position="29"/>
    </location>
</feature>
<dbReference type="PANTHER" id="PTHR42831:SF1">
    <property type="entry name" value="FE-S PROTEIN MATURATION AUXILIARY FACTOR YITW"/>
    <property type="match status" value="1"/>
</dbReference>
<reference evidence="3" key="1">
    <citation type="journal article" date="2020" name="mSystems">
        <title>Genome- and Community-Level Interaction Insights into Carbon Utilization and Element Cycling Functions of Hydrothermarchaeota in Hydrothermal Sediment.</title>
        <authorList>
            <person name="Zhou Z."/>
            <person name="Liu Y."/>
            <person name="Xu W."/>
            <person name="Pan J."/>
            <person name="Luo Z.H."/>
            <person name="Li M."/>
        </authorList>
    </citation>
    <scope>NUCLEOTIDE SEQUENCE [LARGE SCALE GENOMIC DNA]</scope>
    <source>
        <strain evidence="3">SpSt-876</strain>
    </source>
</reference>